<dbReference type="InterPro" id="IPR005142">
    <property type="entry name" value="eRF1_3"/>
</dbReference>
<dbReference type="OrthoDB" id="10249111at2759"/>
<dbReference type="SUPFAM" id="SSF53137">
    <property type="entry name" value="Translational machinery components"/>
    <property type="match status" value="1"/>
</dbReference>
<evidence type="ECO:0000313" key="9">
    <source>
        <dbReference type="Proteomes" id="UP000001568"/>
    </source>
</evidence>
<dbReference type="FunFam" id="3.30.1330.30:FF:000008">
    <property type="entry name" value="Protein pelota homolog"/>
    <property type="match status" value="1"/>
</dbReference>
<dbReference type="eggNOG" id="KOG2869">
    <property type="taxonomic scope" value="Eukaryota"/>
</dbReference>
<dbReference type="Pfam" id="PF03465">
    <property type="entry name" value="eRF1_3"/>
    <property type="match status" value="1"/>
</dbReference>
<accession>A4S516</accession>
<evidence type="ECO:0000259" key="7">
    <source>
        <dbReference type="SMART" id="SM01194"/>
    </source>
</evidence>
<dbReference type="NCBIfam" id="TIGR00111">
    <property type="entry name" value="pelota"/>
    <property type="match status" value="1"/>
</dbReference>
<keyword evidence="5 6" id="KW-0479">Metal-binding</keyword>
<dbReference type="InterPro" id="IPR005141">
    <property type="entry name" value="eRF1_2"/>
</dbReference>
<keyword evidence="9" id="KW-1185">Reference proteome</keyword>
<dbReference type="KEGG" id="olu:OSTLU_44170"/>
<name>A4S516_OSTLU</name>
<dbReference type="FunFam" id="2.30.30.870:FF:000002">
    <property type="entry name" value="Protein pelota homolog"/>
    <property type="match status" value="1"/>
</dbReference>
<evidence type="ECO:0000256" key="4">
    <source>
        <dbReference type="ARBA" id="ARBA00022490"/>
    </source>
</evidence>
<organism evidence="8 9">
    <name type="scientific">Ostreococcus lucimarinus (strain CCE9901)</name>
    <dbReference type="NCBI Taxonomy" id="436017"/>
    <lineage>
        <taxon>Eukaryota</taxon>
        <taxon>Viridiplantae</taxon>
        <taxon>Chlorophyta</taxon>
        <taxon>Mamiellophyceae</taxon>
        <taxon>Mamiellales</taxon>
        <taxon>Bathycoccaceae</taxon>
        <taxon>Ostreococcus</taxon>
    </lineage>
</organism>
<dbReference type="InterPro" id="IPR058547">
    <property type="entry name" value="Pelota_N"/>
</dbReference>
<comment type="function">
    <text evidence="6">Component of the Pelota-HBS1L complex, a complex that recognizes stalled ribosomes and triggers the No-Go Decay (NGD) pathway. In the Pelota-HBS1L complex, pelo recognizes ribosomes stalled at the 3' end of an mRNA and engages stalled ribosomes by destabilizing mRNA in the mRNA channel.</text>
</comment>
<dbReference type="PANTHER" id="PTHR10853">
    <property type="entry name" value="PELOTA"/>
    <property type="match status" value="1"/>
</dbReference>
<evidence type="ECO:0000256" key="5">
    <source>
        <dbReference type="ARBA" id="ARBA00022723"/>
    </source>
</evidence>
<dbReference type="EMBL" id="CP000591">
    <property type="protein sequence ID" value="ABO98658.1"/>
    <property type="molecule type" value="Genomic_DNA"/>
</dbReference>
<dbReference type="InterPro" id="IPR042226">
    <property type="entry name" value="eFR1_2_sf"/>
</dbReference>
<dbReference type="Gene3D" id="3.30.420.60">
    <property type="entry name" value="eRF1 domain 2"/>
    <property type="match status" value="1"/>
</dbReference>
<dbReference type="Pfam" id="PF26356">
    <property type="entry name" value="Pelota_N"/>
    <property type="match status" value="1"/>
</dbReference>
<comment type="subcellular location">
    <subcellularLocation>
        <location evidence="2 6">Cytoplasm</location>
    </subcellularLocation>
</comment>
<dbReference type="GO" id="GO:0071025">
    <property type="term" value="P:RNA surveillance"/>
    <property type="evidence" value="ECO:0007669"/>
    <property type="project" value="InterPro"/>
</dbReference>
<dbReference type="InterPro" id="IPR005140">
    <property type="entry name" value="eRF1_Pelota-like_N"/>
</dbReference>
<dbReference type="Gene3D" id="3.30.1330.30">
    <property type="match status" value="1"/>
</dbReference>
<dbReference type="OMA" id="DDLWHLK"/>
<evidence type="ECO:0000256" key="1">
    <source>
        <dbReference type="ARBA" id="ARBA00001968"/>
    </source>
</evidence>
<comment type="cofactor">
    <cofactor evidence="1 6">
        <name>a divalent metal cation</name>
        <dbReference type="ChEBI" id="CHEBI:60240"/>
    </cofactor>
</comment>
<dbReference type="GeneID" id="5004426"/>
<feature type="domain" description="eRF1/Pelota-like N-terminal" evidence="7">
    <location>
        <begin position="1"/>
        <end position="132"/>
    </location>
</feature>
<dbReference type="GO" id="GO:0032790">
    <property type="term" value="P:ribosome disassembly"/>
    <property type="evidence" value="ECO:0007669"/>
    <property type="project" value="TreeGrafter"/>
</dbReference>
<reference evidence="8 9" key="1">
    <citation type="journal article" date="2007" name="Proc. Natl. Acad. Sci. U.S.A.">
        <title>The tiny eukaryote Ostreococcus provides genomic insights into the paradox of plankton speciation.</title>
        <authorList>
            <person name="Palenik B."/>
            <person name="Grimwood J."/>
            <person name="Aerts A."/>
            <person name="Rouze P."/>
            <person name="Salamov A."/>
            <person name="Putnam N."/>
            <person name="Dupont C."/>
            <person name="Jorgensen R."/>
            <person name="Derelle E."/>
            <person name="Rombauts S."/>
            <person name="Zhou K."/>
            <person name="Otillar R."/>
            <person name="Merchant S.S."/>
            <person name="Podell S."/>
            <person name="Gaasterland T."/>
            <person name="Napoli C."/>
            <person name="Gendler K."/>
            <person name="Manuell A."/>
            <person name="Tai V."/>
            <person name="Vallon O."/>
            <person name="Piganeau G."/>
            <person name="Jancek S."/>
            <person name="Heijde M."/>
            <person name="Jabbari K."/>
            <person name="Bowler C."/>
            <person name="Lohr M."/>
            <person name="Robbens S."/>
            <person name="Werner G."/>
            <person name="Dubchak I."/>
            <person name="Pazour G.J."/>
            <person name="Ren Q."/>
            <person name="Paulsen I."/>
            <person name="Delwiche C."/>
            <person name="Schmutz J."/>
            <person name="Rokhsar D."/>
            <person name="Van de Peer Y."/>
            <person name="Moreau H."/>
            <person name="Grigoriev I.V."/>
        </authorList>
    </citation>
    <scope>NUCLEOTIDE SEQUENCE [LARGE SCALE GENOMIC DNA]</scope>
    <source>
        <strain evidence="8 9">CCE9901</strain>
    </source>
</reference>
<dbReference type="HOGENOM" id="CLU_023334_3_1_1"/>
<dbReference type="SUPFAM" id="SSF55315">
    <property type="entry name" value="L30e-like"/>
    <property type="match status" value="1"/>
</dbReference>
<dbReference type="Pfam" id="PF03464">
    <property type="entry name" value="eRF1_2"/>
    <property type="match status" value="1"/>
</dbReference>
<dbReference type="AlphaFoldDB" id="A4S516"/>
<comment type="similarity">
    <text evidence="3 6">Belongs to the eukaryotic release factor 1 family. Pelota subfamily.</text>
</comment>
<dbReference type="GO" id="GO:0005737">
    <property type="term" value="C:cytoplasm"/>
    <property type="evidence" value="ECO:0007669"/>
    <property type="project" value="UniProtKB-SubCell"/>
</dbReference>
<gene>
    <name evidence="8" type="ORF">OSTLU_44170</name>
</gene>
<dbReference type="GO" id="GO:0070651">
    <property type="term" value="P:nonfunctional rRNA decay"/>
    <property type="evidence" value="ECO:0007669"/>
    <property type="project" value="TreeGrafter"/>
</dbReference>
<dbReference type="SUPFAM" id="SSF159065">
    <property type="entry name" value="Dom34/Pelota N-terminal domain-like"/>
    <property type="match status" value="1"/>
</dbReference>
<evidence type="ECO:0000256" key="3">
    <source>
        <dbReference type="ARBA" id="ARBA00009504"/>
    </source>
</evidence>
<evidence type="ECO:0000256" key="6">
    <source>
        <dbReference type="RuleBase" id="RU362019"/>
    </source>
</evidence>
<dbReference type="Proteomes" id="UP000001568">
    <property type="component" value="Chromosome 11"/>
</dbReference>
<dbReference type="RefSeq" id="XP_001420365.1">
    <property type="nucleotide sequence ID" value="XM_001420328.1"/>
</dbReference>
<keyword evidence="4 6" id="KW-0963">Cytoplasm</keyword>
<dbReference type="InterPro" id="IPR004405">
    <property type="entry name" value="TF_pelota"/>
</dbReference>
<dbReference type="SMART" id="SM01194">
    <property type="entry name" value="eRF1_1"/>
    <property type="match status" value="1"/>
</dbReference>
<dbReference type="InterPro" id="IPR038069">
    <property type="entry name" value="Pelota/DOM34_N"/>
</dbReference>
<protein>
    <recommendedName>
        <fullName evidence="6">Protein pelota homolog</fullName>
    </recommendedName>
</protein>
<dbReference type="InterPro" id="IPR029064">
    <property type="entry name" value="Ribosomal_eL30-like_sf"/>
</dbReference>
<dbReference type="Gramene" id="ABO98658">
    <property type="protein sequence ID" value="ABO98658"/>
    <property type="gene ID" value="OSTLU_44170"/>
</dbReference>
<proteinExistence type="inferred from homology"/>
<dbReference type="STRING" id="436017.A4S516"/>
<dbReference type="GO" id="GO:0070966">
    <property type="term" value="P:nuclear-transcribed mRNA catabolic process, no-go decay"/>
    <property type="evidence" value="ECO:0007669"/>
    <property type="project" value="InterPro"/>
</dbReference>
<dbReference type="Gene3D" id="2.30.30.870">
    <property type="entry name" value="Pelota, domain A"/>
    <property type="match status" value="1"/>
</dbReference>
<dbReference type="GO" id="GO:0046872">
    <property type="term" value="F:metal ion binding"/>
    <property type="evidence" value="ECO:0007669"/>
    <property type="project" value="UniProtKB-KW"/>
</dbReference>
<evidence type="ECO:0000313" key="8">
    <source>
        <dbReference type="EMBL" id="ABO98658.1"/>
    </source>
</evidence>
<dbReference type="PANTHER" id="PTHR10853:SF0">
    <property type="entry name" value="PROTEIN PELOTA HOMOLOG"/>
    <property type="match status" value="1"/>
</dbReference>
<evidence type="ECO:0000256" key="2">
    <source>
        <dbReference type="ARBA" id="ARBA00004496"/>
    </source>
</evidence>
<dbReference type="GO" id="GO:0070481">
    <property type="term" value="P:nuclear-transcribed mRNA catabolic process, non-stop decay"/>
    <property type="evidence" value="ECO:0007669"/>
    <property type="project" value="InterPro"/>
</dbReference>
<sequence>MKITSRAFEKNAKGWIKFVPESADDVWHAYNLIAVDDEVECATMRKLKNEHAGELRESSSKVVKLTLRVRCEDVEYDAEGATIRVKGQNKTECEEVKLNAYHTLEIGIGRAVKIEKTAWDSVDVGRLEEAADPSATADLAAVLIVDGLANVVLVGATQTIVKGKIEASMPRKRGMALMGYEKAETKFFSNVASVVERHVDFDRVKCLVIAGPGFTKDTFTDFLKLEAVRKNWKTLQTNFSRVIKAHASSAYVHSLSEVLENPTVRALISDTKAASEVKALDDFFEMLANDPARAFYGPAHVMAAHELNAIDKLLITDTVFRTRNVAQRKMWVRVTEEVTKSGGIVHIFSSAHASGEQLEQITGAAAILRFPLPDLADAELPAL</sequence>